<organism evidence="2 3">
    <name type="scientific">Kutzneria kofuensis</name>
    <dbReference type="NCBI Taxonomy" id="103725"/>
    <lineage>
        <taxon>Bacteria</taxon>
        <taxon>Bacillati</taxon>
        <taxon>Actinomycetota</taxon>
        <taxon>Actinomycetes</taxon>
        <taxon>Pseudonocardiales</taxon>
        <taxon>Pseudonocardiaceae</taxon>
        <taxon>Kutzneria</taxon>
    </lineage>
</organism>
<name>A0A7W9KGX9_9PSEU</name>
<evidence type="ECO:0000313" key="2">
    <source>
        <dbReference type="EMBL" id="MBB5892242.1"/>
    </source>
</evidence>
<comment type="caution">
    <text evidence="2">The sequence shown here is derived from an EMBL/GenBank/DDBJ whole genome shotgun (WGS) entry which is preliminary data.</text>
</comment>
<accession>A0A7W9KGX9</accession>
<reference evidence="2 3" key="1">
    <citation type="submission" date="2020-08" db="EMBL/GenBank/DDBJ databases">
        <title>Sequencing the genomes of 1000 actinobacteria strains.</title>
        <authorList>
            <person name="Klenk H.-P."/>
        </authorList>
    </citation>
    <scope>NUCLEOTIDE SEQUENCE [LARGE SCALE GENOMIC DNA]</scope>
    <source>
        <strain evidence="2 3">DSM 43851</strain>
    </source>
</reference>
<gene>
    <name evidence="2" type="ORF">BJ998_003438</name>
</gene>
<feature type="compositionally biased region" description="Low complexity" evidence="1">
    <location>
        <begin position="127"/>
        <end position="177"/>
    </location>
</feature>
<dbReference type="Proteomes" id="UP000585638">
    <property type="component" value="Unassembled WGS sequence"/>
</dbReference>
<protein>
    <submittedName>
        <fullName evidence="2">Copper(I)-binding protein</fullName>
    </submittedName>
</protein>
<feature type="region of interest" description="Disordered" evidence="1">
    <location>
        <begin position="127"/>
        <end position="184"/>
    </location>
</feature>
<proteinExistence type="predicted"/>
<dbReference type="Gene3D" id="2.60.40.1890">
    <property type="entry name" value="PCu(A)C copper chaperone"/>
    <property type="match status" value="1"/>
</dbReference>
<dbReference type="InterPro" id="IPR036182">
    <property type="entry name" value="PCuAC_sf"/>
</dbReference>
<evidence type="ECO:0000313" key="3">
    <source>
        <dbReference type="Proteomes" id="UP000585638"/>
    </source>
</evidence>
<dbReference type="AlphaFoldDB" id="A0A7W9KGX9"/>
<dbReference type="EMBL" id="JACHIR010000001">
    <property type="protein sequence ID" value="MBB5892242.1"/>
    <property type="molecule type" value="Genomic_DNA"/>
</dbReference>
<evidence type="ECO:0000256" key="1">
    <source>
        <dbReference type="SAM" id="MobiDB-lite"/>
    </source>
</evidence>
<keyword evidence="3" id="KW-1185">Reference proteome</keyword>
<sequence>MSSAEQNLITRLRLLPAVLGIGAALLVAGCGAGQITQTASQVPAVNGSMGTVKQIAVRDAQLAYPTGKRYYSRGDSASLIVTIANSGQTADKLTSVSSPQFSSGAQIVGDATIPGFHAIAASATAASPATTTSAAPTSTTGTSTTGTSTTGTSTTGTSTSGTSTSGTSATSATTTTAVSSDPNLPVGTIRIQLVGLNLDKLQAGQTVQVTFTFANAGDLTLNLPIAADRSPRSDN</sequence>
<dbReference type="RefSeq" id="WP_184862857.1">
    <property type="nucleotide sequence ID" value="NZ_BAAAWY010000003.1"/>
</dbReference>